<dbReference type="AlphaFoldDB" id="A0AA91PC00"/>
<dbReference type="SUPFAM" id="SSF50475">
    <property type="entry name" value="FMN-binding split barrel"/>
    <property type="match status" value="1"/>
</dbReference>
<feature type="region of interest" description="Disordered" evidence="1">
    <location>
        <begin position="1"/>
        <end position="24"/>
    </location>
</feature>
<feature type="compositionally biased region" description="Basic and acidic residues" evidence="1">
    <location>
        <begin position="1"/>
        <end position="13"/>
    </location>
</feature>
<dbReference type="InterPro" id="IPR024029">
    <property type="entry name" value="Pyridox_Oxase_FMN-dep"/>
</dbReference>
<evidence type="ECO:0000259" key="2">
    <source>
        <dbReference type="Pfam" id="PF01243"/>
    </source>
</evidence>
<proteinExistence type="predicted"/>
<feature type="domain" description="Pyridoxamine 5'-phosphate oxidase N-terminal" evidence="2">
    <location>
        <begin position="59"/>
        <end position="156"/>
    </location>
</feature>
<gene>
    <name evidence="3" type="ORF">B8W67_16690</name>
</gene>
<dbReference type="RefSeq" id="WP_085305131.1">
    <property type="nucleotide sequence ID" value="NZ_AP022594.1"/>
</dbReference>
<protein>
    <recommendedName>
        <fullName evidence="2">Pyridoxamine 5'-phosphate oxidase N-terminal domain-containing protein</fullName>
    </recommendedName>
</protein>
<dbReference type="NCBIfam" id="TIGR04025">
    <property type="entry name" value="PPOX_FMN_DR2398"/>
    <property type="match status" value="1"/>
</dbReference>
<dbReference type="PANTHER" id="PTHR42815">
    <property type="entry name" value="FAD-BINDING, PUTATIVE (AFU_ORTHOLOGUE AFUA_6G07600)-RELATED"/>
    <property type="match status" value="1"/>
</dbReference>
<dbReference type="Gene3D" id="2.30.110.10">
    <property type="entry name" value="Electron Transport, Fmn-binding Protein, Chain A"/>
    <property type="match status" value="1"/>
</dbReference>
<dbReference type="Proteomes" id="UP000193577">
    <property type="component" value="Unassembled WGS sequence"/>
</dbReference>
<dbReference type="EMBL" id="NCXO01000047">
    <property type="protein sequence ID" value="OSC30830.1"/>
    <property type="molecule type" value="Genomic_DNA"/>
</dbReference>
<accession>A0AA91PC00</accession>
<organism evidence="3 4">
    <name type="scientific">Mycolicibacillus koreensis</name>
    <dbReference type="NCBI Taxonomy" id="1069220"/>
    <lineage>
        <taxon>Bacteria</taxon>
        <taxon>Bacillati</taxon>
        <taxon>Actinomycetota</taxon>
        <taxon>Actinomycetes</taxon>
        <taxon>Mycobacteriales</taxon>
        <taxon>Mycobacteriaceae</taxon>
        <taxon>Mycolicibacillus</taxon>
    </lineage>
</organism>
<dbReference type="InterPro" id="IPR012349">
    <property type="entry name" value="Split_barrel_FMN-bd"/>
</dbReference>
<comment type="caution">
    <text evidence="3">The sequence shown here is derived from an EMBL/GenBank/DDBJ whole genome shotgun (WGS) entry which is preliminary data.</text>
</comment>
<sequence>MSSPHTDTEHVDDGVPQSRIPTAAQRYRPISMARIREVVGFPERFIAEKKATKLGEFATRFIGHSPFFCMSTVGADGQLDTSPRGDPPGSVRILDPWTLAIPDRPGNKLADSHENITGHPAVGLVFFVPGLREVIRVNGDAFVTDDPELLDMLSADGNPAVLATIVQVREVFGQCGKAVIRARLWEGDSRGLAEAVTVGGDFYTLTIAESAAKMADTLGELAGVLHSVIADEYKNELY</sequence>
<name>A0AA91PC00_9MYCO</name>
<dbReference type="InterPro" id="IPR011576">
    <property type="entry name" value="Pyridox_Oxase_N"/>
</dbReference>
<dbReference type="Pfam" id="PF01243">
    <property type="entry name" value="PNPOx_N"/>
    <property type="match status" value="1"/>
</dbReference>
<evidence type="ECO:0000256" key="1">
    <source>
        <dbReference type="SAM" id="MobiDB-lite"/>
    </source>
</evidence>
<reference evidence="3 4" key="1">
    <citation type="submission" date="2017-04" db="EMBL/GenBank/DDBJ databases">
        <title>The new phylogeny of genus Mycobacterium.</title>
        <authorList>
            <person name="Tortoli E."/>
            <person name="Trovato A."/>
            <person name="Cirillo D.M."/>
        </authorList>
    </citation>
    <scope>NUCLEOTIDE SEQUENCE [LARGE SCALE GENOMIC DNA]</scope>
    <source>
        <strain evidence="3 4">KCTC 19819</strain>
    </source>
</reference>
<evidence type="ECO:0000313" key="3">
    <source>
        <dbReference type="EMBL" id="OSC30830.1"/>
    </source>
</evidence>
<dbReference type="PANTHER" id="PTHR42815:SF2">
    <property type="entry name" value="FAD-BINDING, PUTATIVE (AFU_ORTHOLOGUE AFUA_6G07600)-RELATED"/>
    <property type="match status" value="1"/>
</dbReference>
<keyword evidence="4" id="KW-1185">Reference proteome</keyword>
<evidence type="ECO:0000313" key="4">
    <source>
        <dbReference type="Proteomes" id="UP000193577"/>
    </source>
</evidence>